<accession>U5CXS3</accession>
<organism evidence="1 2">
    <name type="scientific">Amborella trichopoda</name>
    <dbReference type="NCBI Taxonomy" id="13333"/>
    <lineage>
        <taxon>Eukaryota</taxon>
        <taxon>Viridiplantae</taxon>
        <taxon>Streptophyta</taxon>
        <taxon>Embryophyta</taxon>
        <taxon>Tracheophyta</taxon>
        <taxon>Spermatophyta</taxon>
        <taxon>Magnoliopsida</taxon>
        <taxon>Amborellales</taxon>
        <taxon>Amborellaceae</taxon>
        <taxon>Amborella</taxon>
    </lineage>
</organism>
<dbReference type="EMBL" id="KI392518">
    <property type="protein sequence ID" value="ERN14770.1"/>
    <property type="molecule type" value="Genomic_DNA"/>
</dbReference>
<evidence type="ECO:0008006" key="3">
    <source>
        <dbReference type="Google" id="ProtNLM"/>
    </source>
</evidence>
<dbReference type="PROSITE" id="PS51367">
    <property type="entry name" value="THAUMATIN_2"/>
    <property type="match status" value="1"/>
</dbReference>
<dbReference type="Pfam" id="PF00314">
    <property type="entry name" value="Thaumatin"/>
    <property type="match status" value="1"/>
</dbReference>
<name>U5CXS3_AMBTC</name>
<dbReference type="Proteomes" id="UP000017836">
    <property type="component" value="Unassembled WGS sequence"/>
</dbReference>
<keyword evidence="2" id="KW-1185">Reference proteome</keyword>
<dbReference type="eggNOG" id="ENOG502QV4N">
    <property type="taxonomic scope" value="Eukaryota"/>
</dbReference>
<sequence length="217" mass="23294">MASWLPLWGPASRSETNAPSLSGRLPSLEVAAVLMGDNHGPLMCPLEPPPKPRSGAVLGAISMPVAVDPVRLETAVVSLSARGYRAVPATLAEYALNQFSILDFFDMSLVDGFNLPMVIQPTVTSSTGKCRRISCTADINDQCPNELRSPGGCQSACTAFKSDQYCCTGSAANNCDPTNYSRFLKDRCPDAYSYPKDDSSSTFTCPSRTNHRVVFCP</sequence>
<dbReference type="Gene3D" id="2.60.110.10">
    <property type="entry name" value="Thaumatin"/>
    <property type="match status" value="1"/>
</dbReference>
<dbReference type="SUPFAM" id="SSF49870">
    <property type="entry name" value="Osmotin, thaumatin-like protein"/>
    <property type="match status" value="1"/>
</dbReference>
<dbReference type="GO" id="GO:0006952">
    <property type="term" value="P:defense response"/>
    <property type="evidence" value="ECO:0000318"/>
    <property type="project" value="GO_Central"/>
</dbReference>
<dbReference type="SMART" id="SM00205">
    <property type="entry name" value="THN"/>
    <property type="match status" value="1"/>
</dbReference>
<dbReference type="InterPro" id="IPR001938">
    <property type="entry name" value="Thaumatin"/>
</dbReference>
<proteinExistence type="predicted"/>
<evidence type="ECO:0000313" key="1">
    <source>
        <dbReference type="EMBL" id="ERN14770.1"/>
    </source>
</evidence>
<gene>
    <name evidence="1" type="ORF">AMTR_s00032p00038020</name>
</gene>
<dbReference type="HOGENOM" id="CLU_1273748_0_0_1"/>
<protein>
    <recommendedName>
        <fullName evidence="3">Thaumatin-like protein</fullName>
    </recommendedName>
</protein>
<dbReference type="AlphaFoldDB" id="U5CXS3"/>
<dbReference type="PRINTS" id="PR00347">
    <property type="entry name" value="THAUMATIN"/>
</dbReference>
<dbReference type="InterPro" id="IPR037176">
    <property type="entry name" value="Osmotin/thaumatin-like_sf"/>
</dbReference>
<dbReference type="Gramene" id="ERN14770">
    <property type="protein sequence ID" value="ERN14770"/>
    <property type="gene ID" value="AMTR_s00032p00038020"/>
</dbReference>
<dbReference type="PANTHER" id="PTHR31048">
    <property type="entry name" value="OS03G0233200 PROTEIN"/>
    <property type="match status" value="1"/>
</dbReference>
<evidence type="ECO:0000313" key="2">
    <source>
        <dbReference type="Proteomes" id="UP000017836"/>
    </source>
</evidence>
<reference evidence="2" key="1">
    <citation type="journal article" date="2013" name="Science">
        <title>The Amborella genome and the evolution of flowering plants.</title>
        <authorList>
            <consortium name="Amborella Genome Project"/>
        </authorList>
    </citation>
    <scope>NUCLEOTIDE SEQUENCE [LARGE SCALE GENOMIC DNA]</scope>
</reference>